<name>A0A9D6Z3V2_9BACT</name>
<organism evidence="2 3">
    <name type="scientific">Desulfomonile tiedjei</name>
    <dbReference type="NCBI Taxonomy" id="2358"/>
    <lineage>
        <taxon>Bacteria</taxon>
        <taxon>Pseudomonadati</taxon>
        <taxon>Thermodesulfobacteriota</taxon>
        <taxon>Desulfomonilia</taxon>
        <taxon>Desulfomonilales</taxon>
        <taxon>Desulfomonilaceae</taxon>
        <taxon>Desulfomonile</taxon>
    </lineage>
</organism>
<evidence type="ECO:0000256" key="1">
    <source>
        <dbReference type="SAM" id="Phobius"/>
    </source>
</evidence>
<reference evidence="2" key="1">
    <citation type="submission" date="2020-07" db="EMBL/GenBank/DDBJ databases">
        <title>Huge and variable diversity of episymbiotic CPR bacteria and DPANN archaea in groundwater ecosystems.</title>
        <authorList>
            <person name="He C.Y."/>
            <person name="Keren R."/>
            <person name="Whittaker M."/>
            <person name="Farag I.F."/>
            <person name="Doudna J."/>
            <person name="Cate J.H.D."/>
            <person name="Banfield J.F."/>
        </authorList>
    </citation>
    <scope>NUCLEOTIDE SEQUENCE</scope>
    <source>
        <strain evidence="2">NC_groundwater_1664_Pr3_B-0.1um_52_9</strain>
    </source>
</reference>
<protein>
    <submittedName>
        <fullName evidence="2">Uncharacterized protein</fullName>
    </submittedName>
</protein>
<keyword evidence="1" id="KW-0812">Transmembrane</keyword>
<gene>
    <name evidence="2" type="ORF">HY912_10655</name>
</gene>
<evidence type="ECO:0000313" key="2">
    <source>
        <dbReference type="EMBL" id="MBI5249942.1"/>
    </source>
</evidence>
<comment type="caution">
    <text evidence="2">The sequence shown here is derived from an EMBL/GenBank/DDBJ whole genome shotgun (WGS) entry which is preliminary data.</text>
</comment>
<dbReference type="Proteomes" id="UP000807825">
    <property type="component" value="Unassembled WGS sequence"/>
</dbReference>
<sequence length="75" mass="7693">MAGIALIALGIACLPGLALLGMLTYSAMATAYLAYVGIRGEWVGPLLWPAVVVHAVLTALLARAWLAARTTAKSG</sequence>
<accession>A0A9D6Z3V2</accession>
<feature type="transmembrane region" description="Helical" evidence="1">
    <location>
        <begin position="47"/>
        <end position="66"/>
    </location>
</feature>
<dbReference type="EMBL" id="JACRDE010000288">
    <property type="protein sequence ID" value="MBI5249942.1"/>
    <property type="molecule type" value="Genomic_DNA"/>
</dbReference>
<dbReference type="AlphaFoldDB" id="A0A9D6Z3V2"/>
<keyword evidence="1" id="KW-0472">Membrane</keyword>
<proteinExistence type="predicted"/>
<keyword evidence="1" id="KW-1133">Transmembrane helix</keyword>
<evidence type="ECO:0000313" key="3">
    <source>
        <dbReference type="Proteomes" id="UP000807825"/>
    </source>
</evidence>